<dbReference type="Proteomes" id="UP000195402">
    <property type="component" value="Unassembled WGS sequence"/>
</dbReference>
<dbReference type="GO" id="GO:0004860">
    <property type="term" value="F:protein kinase inhibitor activity"/>
    <property type="evidence" value="ECO:0007669"/>
    <property type="project" value="UniProtKB-KW"/>
</dbReference>
<evidence type="ECO:0000313" key="4">
    <source>
        <dbReference type="Proteomes" id="UP000195402"/>
    </source>
</evidence>
<sequence length="124" mass="13885">MVSLCRAEDLPSSSSATFPKLLEISEGGVGGDRTHFSITDEEATVTGKRNETKAEEEFLWSREVCTTPTAKEYRIPEMLTCPPAPKKRRDSSVSRLTSVRLKEYFVPPPNFETIFVLDKVSTVK</sequence>
<dbReference type="InterPro" id="IPR040389">
    <property type="entry name" value="SMR"/>
</dbReference>
<dbReference type="InParanoid" id="A0A200R1K1"/>
<proteinExistence type="predicted"/>
<accession>A0A200R1K1</accession>
<gene>
    <name evidence="3" type="ORF">BVC80_1543g36</name>
</gene>
<dbReference type="OMA" id="RESSYCE"/>
<evidence type="ECO:0000256" key="2">
    <source>
        <dbReference type="ARBA" id="ARBA00023306"/>
    </source>
</evidence>
<dbReference type="PANTHER" id="PTHR33142:SF40">
    <property type="entry name" value="CYCLIN-DEPENDENT PROTEIN KINASE INHIBITOR SMR6"/>
    <property type="match status" value="1"/>
</dbReference>
<keyword evidence="2" id="KW-0131">Cell cycle</keyword>
<dbReference type="GO" id="GO:0032875">
    <property type="term" value="P:regulation of DNA endoreduplication"/>
    <property type="evidence" value="ECO:0007669"/>
    <property type="project" value="InterPro"/>
</dbReference>
<keyword evidence="1" id="KW-0649">Protein kinase inhibitor</keyword>
<keyword evidence="4" id="KW-1185">Reference proteome</keyword>
<dbReference type="PANTHER" id="PTHR33142">
    <property type="entry name" value="CYCLIN-DEPENDENT PROTEIN KINASE INHIBITOR SMR13"/>
    <property type="match status" value="1"/>
</dbReference>
<dbReference type="AlphaFoldDB" id="A0A200R1K1"/>
<evidence type="ECO:0008006" key="5">
    <source>
        <dbReference type="Google" id="ProtNLM"/>
    </source>
</evidence>
<name>A0A200R1K1_MACCD</name>
<reference evidence="3 4" key="1">
    <citation type="journal article" date="2017" name="Mol. Plant">
        <title>The Genome of Medicinal Plant Macleaya cordata Provides New Insights into Benzylisoquinoline Alkaloids Metabolism.</title>
        <authorList>
            <person name="Liu X."/>
            <person name="Liu Y."/>
            <person name="Huang P."/>
            <person name="Ma Y."/>
            <person name="Qing Z."/>
            <person name="Tang Q."/>
            <person name="Cao H."/>
            <person name="Cheng P."/>
            <person name="Zheng Y."/>
            <person name="Yuan Z."/>
            <person name="Zhou Y."/>
            <person name="Liu J."/>
            <person name="Tang Z."/>
            <person name="Zhuo Y."/>
            <person name="Zhang Y."/>
            <person name="Yu L."/>
            <person name="Huang J."/>
            <person name="Yang P."/>
            <person name="Peng Q."/>
            <person name="Zhang J."/>
            <person name="Jiang W."/>
            <person name="Zhang Z."/>
            <person name="Lin K."/>
            <person name="Ro D.K."/>
            <person name="Chen X."/>
            <person name="Xiong X."/>
            <person name="Shang Y."/>
            <person name="Huang S."/>
            <person name="Zeng J."/>
        </authorList>
    </citation>
    <scope>NUCLEOTIDE SEQUENCE [LARGE SCALE GENOMIC DNA]</scope>
    <source>
        <strain evidence="4">cv. BLH2017</strain>
        <tissue evidence="3">Root</tissue>
    </source>
</reference>
<protein>
    <recommendedName>
        <fullName evidence="5">Cyclin-dependent kinase inhibitor</fullName>
    </recommendedName>
</protein>
<evidence type="ECO:0000313" key="3">
    <source>
        <dbReference type="EMBL" id="OVA16604.1"/>
    </source>
</evidence>
<dbReference type="EMBL" id="MVGT01000481">
    <property type="protein sequence ID" value="OVA16604.1"/>
    <property type="molecule type" value="Genomic_DNA"/>
</dbReference>
<organism evidence="3 4">
    <name type="scientific">Macleaya cordata</name>
    <name type="common">Five-seeded plume-poppy</name>
    <name type="synonym">Bocconia cordata</name>
    <dbReference type="NCBI Taxonomy" id="56857"/>
    <lineage>
        <taxon>Eukaryota</taxon>
        <taxon>Viridiplantae</taxon>
        <taxon>Streptophyta</taxon>
        <taxon>Embryophyta</taxon>
        <taxon>Tracheophyta</taxon>
        <taxon>Spermatophyta</taxon>
        <taxon>Magnoliopsida</taxon>
        <taxon>Ranunculales</taxon>
        <taxon>Papaveraceae</taxon>
        <taxon>Papaveroideae</taxon>
        <taxon>Macleaya</taxon>
    </lineage>
</organism>
<evidence type="ECO:0000256" key="1">
    <source>
        <dbReference type="ARBA" id="ARBA00023013"/>
    </source>
</evidence>
<dbReference type="OrthoDB" id="1935525at2759"/>
<comment type="caution">
    <text evidence="3">The sequence shown here is derived from an EMBL/GenBank/DDBJ whole genome shotgun (WGS) entry which is preliminary data.</text>
</comment>